<dbReference type="EMBL" id="BTGU01000098">
    <property type="protein sequence ID" value="GMN60366.1"/>
    <property type="molecule type" value="Genomic_DNA"/>
</dbReference>
<evidence type="ECO:0000313" key="2">
    <source>
        <dbReference type="Proteomes" id="UP001187192"/>
    </source>
</evidence>
<proteinExistence type="predicted"/>
<organism evidence="1 2">
    <name type="scientific">Ficus carica</name>
    <name type="common">Common fig</name>
    <dbReference type="NCBI Taxonomy" id="3494"/>
    <lineage>
        <taxon>Eukaryota</taxon>
        <taxon>Viridiplantae</taxon>
        <taxon>Streptophyta</taxon>
        <taxon>Embryophyta</taxon>
        <taxon>Tracheophyta</taxon>
        <taxon>Spermatophyta</taxon>
        <taxon>Magnoliopsida</taxon>
        <taxon>eudicotyledons</taxon>
        <taxon>Gunneridae</taxon>
        <taxon>Pentapetalae</taxon>
        <taxon>rosids</taxon>
        <taxon>fabids</taxon>
        <taxon>Rosales</taxon>
        <taxon>Moraceae</taxon>
        <taxon>Ficeae</taxon>
        <taxon>Ficus</taxon>
    </lineage>
</organism>
<dbReference type="Proteomes" id="UP001187192">
    <property type="component" value="Unassembled WGS sequence"/>
</dbReference>
<keyword evidence="2" id="KW-1185">Reference proteome</keyword>
<reference evidence="1" key="1">
    <citation type="submission" date="2023-07" db="EMBL/GenBank/DDBJ databases">
        <title>draft genome sequence of fig (Ficus carica).</title>
        <authorList>
            <person name="Takahashi T."/>
            <person name="Nishimura K."/>
        </authorList>
    </citation>
    <scope>NUCLEOTIDE SEQUENCE</scope>
</reference>
<dbReference type="AlphaFoldDB" id="A0AA88J3E7"/>
<dbReference type="Gramene" id="FCD_00038221-RA">
    <property type="protein sequence ID" value="FCD_00038221-RA:cds"/>
    <property type="gene ID" value="FCD_00038221"/>
</dbReference>
<accession>A0AA88J3E7</accession>
<protein>
    <submittedName>
        <fullName evidence="1">Uncharacterized protein</fullName>
    </submittedName>
</protein>
<evidence type="ECO:0000313" key="1">
    <source>
        <dbReference type="EMBL" id="GMN60366.1"/>
    </source>
</evidence>
<gene>
    <name evidence="1" type="ORF">TIFTF001_029454</name>
</gene>
<comment type="caution">
    <text evidence="1">The sequence shown here is derived from an EMBL/GenBank/DDBJ whole genome shotgun (WGS) entry which is preliminary data.</text>
</comment>
<name>A0AA88J3E7_FICCA</name>
<sequence>MILVVRSLQARVSGTLIEPAQVPRDTDLPLRATFTGQSIFWQPWCYWPKKCLMLLITIFYNPKTLNVQGTMLRHPVMTLPSNPQVQAPIVNNPAF</sequence>